<reference evidence="2" key="2">
    <citation type="submission" date="2017-06" db="EMBL/GenBank/DDBJ databases">
        <title>WGS assembly of Brachypodium distachyon.</title>
        <authorList>
            <consortium name="The International Brachypodium Initiative"/>
            <person name="Lucas S."/>
            <person name="Harmon-Smith M."/>
            <person name="Lail K."/>
            <person name="Tice H."/>
            <person name="Grimwood J."/>
            <person name="Bruce D."/>
            <person name="Barry K."/>
            <person name="Shu S."/>
            <person name="Lindquist E."/>
            <person name="Wang M."/>
            <person name="Pitluck S."/>
            <person name="Vogel J.P."/>
            <person name="Garvin D.F."/>
            <person name="Mockler T.C."/>
            <person name="Schmutz J."/>
            <person name="Rokhsar D."/>
            <person name="Bevan M.W."/>
        </authorList>
    </citation>
    <scope>NUCLEOTIDE SEQUENCE</scope>
    <source>
        <strain evidence="2">Bd21</strain>
    </source>
</reference>
<dbReference type="AlphaFoldDB" id="A0A0Q3HBV3"/>
<sequence length="291" mass="32756">MDDNALCREDELRRRLEREKDDHIKWDPQTEAAAAAPSVCDQGCLLWGGVCGDLFQLRKDWPFPSLGFYHLELAASGDDEKASNSALVSIQTTQISSQLLEDELKNLFEEEWDWQVKQLSVLEFAVVFPSKESLRFACKSGRLVLPLNQVLVSIREEEVDAEASSVLSEVWLKLSGIPRKIRDPEILVVAFQMLGKAIEVDGSSLTRNGPVRMKFQCRNPKKIRGSLEIFIHKIAYKIKVVLEMPTGASKPPPVPPSEDSHGDDSADPTIDEEEWERLGKHDKERKDTTGS</sequence>
<reference evidence="2 3" key="1">
    <citation type="journal article" date="2010" name="Nature">
        <title>Genome sequencing and analysis of the model grass Brachypodium distachyon.</title>
        <authorList>
            <consortium name="International Brachypodium Initiative"/>
        </authorList>
    </citation>
    <scope>NUCLEOTIDE SEQUENCE [LARGE SCALE GENOMIC DNA]</scope>
    <source>
        <strain evidence="2 3">Bd21</strain>
    </source>
</reference>
<reference evidence="3" key="3">
    <citation type="submission" date="2018-08" db="UniProtKB">
        <authorList>
            <consortium name="EnsemblPlants"/>
        </authorList>
    </citation>
    <scope>IDENTIFICATION</scope>
    <source>
        <strain evidence="3">cv. Bd21</strain>
    </source>
</reference>
<organism evidence="2">
    <name type="scientific">Brachypodium distachyon</name>
    <name type="common">Purple false brome</name>
    <name type="synonym">Trachynia distachya</name>
    <dbReference type="NCBI Taxonomy" id="15368"/>
    <lineage>
        <taxon>Eukaryota</taxon>
        <taxon>Viridiplantae</taxon>
        <taxon>Streptophyta</taxon>
        <taxon>Embryophyta</taxon>
        <taxon>Tracheophyta</taxon>
        <taxon>Spermatophyta</taxon>
        <taxon>Magnoliopsida</taxon>
        <taxon>Liliopsida</taxon>
        <taxon>Poales</taxon>
        <taxon>Poaceae</taxon>
        <taxon>BOP clade</taxon>
        <taxon>Pooideae</taxon>
        <taxon>Stipodae</taxon>
        <taxon>Brachypodieae</taxon>
        <taxon>Brachypodium</taxon>
    </lineage>
</organism>
<dbReference type="EnsemblPlants" id="KQJ90938">
    <property type="protein sequence ID" value="KQJ90938"/>
    <property type="gene ID" value="BRADI_4g34877v3"/>
</dbReference>
<feature type="region of interest" description="Disordered" evidence="1">
    <location>
        <begin position="246"/>
        <end position="291"/>
    </location>
</feature>
<dbReference type="PANTHER" id="PTHR33170:SF2">
    <property type="entry name" value="OS12G0531500 PROTEIN"/>
    <property type="match status" value="1"/>
</dbReference>
<dbReference type="Proteomes" id="UP000008810">
    <property type="component" value="Chromosome 4"/>
</dbReference>
<dbReference type="Gramene" id="KQJ90938">
    <property type="protein sequence ID" value="KQJ90938"/>
    <property type="gene ID" value="BRADI_4g34877v3"/>
</dbReference>
<evidence type="ECO:0000313" key="4">
    <source>
        <dbReference type="Proteomes" id="UP000008810"/>
    </source>
</evidence>
<proteinExistence type="predicted"/>
<accession>A0A0Q3HBV3</accession>
<feature type="compositionally biased region" description="Acidic residues" evidence="1">
    <location>
        <begin position="265"/>
        <end position="275"/>
    </location>
</feature>
<dbReference type="OrthoDB" id="696723at2759"/>
<gene>
    <name evidence="2" type="ORF">BRADI_4g34877v3</name>
</gene>
<evidence type="ECO:0008006" key="5">
    <source>
        <dbReference type="Google" id="ProtNLM"/>
    </source>
</evidence>
<protein>
    <recommendedName>
        <fullName evidence="5">DUF4283 domain-containing protein</fullName>
    </recommendedName>
</protein>
<dbReference type="PANTHER" id="PTHR33170">
    <property type="entry name" value="DUF4283 DOMAIN-CONTAINING PROTEIN-RELATED"/>
    <property type="match status" value="1"/>
</dbReference>
<name>A0A0Q3HBV3_BRADI</name>
<keyword evidence="4" id="KW-1185">Reference proteome</keyword>
<dbReference type="InParanoid" id="A0A0Q3HBV3"/>
<dbReference type="EMBL" id="CM000883">
    <property type="protein sequence ID" value="KQJ90938.2"/>
    <property type="molecule type" value="Genomic_DNA"/>
</dbReference>
<evidence type="ECO:0000313" key="2">
    <source>
        <dbReference type="EMBL" id="KQJ90938.2"/>
    </source>
</evidence>
<evidence type="ECO:0000313" key="3">
    <source>
        <dbReference type="EnsemblPlants" id="KQJ90938"/>
    </source>
</evidence>
<evidence type="ECO:0000256" key="1">
    <source>
        <dbReference type="SAM" id="MobiDB-lite"/>
    </source>
</evidence>
<feature type="compositionally biased region" description="Basic and acidic residues" evidence="1">
    <location>
        <begin position="276"/>
        <end position="291"/>
    </location>
</feature>